<accession>A8AAI5</accession>
<gene>
    <name evidence="1" type="ordered locus">Igni_0755</name>
</gene>
<reference evidence="1 2" key="1">
    <citation type="journal article" date="2008" name="Genome Biol.">
        <title>A genomic analysis of the archaeal system Ignicoccus hospitalis-Nanoarchaeum equitans.</title>
        <authorList>
            <person name="Podar M."/>
            <person name="Anderson I."/>
            <person name="Makarova K.S."/>
            <person name="Elkins J.G."/>
            <person name="Ivanova N."/>
            <person name="Wall M.A."/>
            <person name="Lykidis A."/>
            <person name="Mavromatis K."/>
            <person name="Sun H."/>
            <person name="Hudson M.E."/>
            <person name="Chen W."/>
            <person name="Deciu C."/>
            <person name="Hutchison D."/>
            <person name="Eads J.R."/>
            <person name="Anderson A."/>
            <person name="Fernandes F."/>
            <person name="Szeto E."/>
            <person name="Lapidus A."/>
            <person name="Kyrpides N.C."/>
            <person name="Saier M.H.Jr."/>
            <person name="Richardson P.M."/>
            <person name="Rachel R."/>
            <person name="Huber H."/>
            <person name="Eisen J.A."/>
            <person name="Koonin E.V."/>
            <person name="Keller M."/>
            <person name="Stetter K.O."/>
        </authorList>
    </citation>
    <scope>NUCLEOTIDE SEQUENCE [LARGE SCALE GENOMIC DNA]</scope>
    <source>
        <strain evidence="2">KIN4/I / DSM 18386 / JCM 14125</strain>
    </source>
</reference>
<proteinExistence type="predicted"/>
<protein>
    <submittedName>
        <fullName evidence="1">Uncharacterized protein</fullName>
    </submittedName>
</protein>
<dbReference type="Proteomes" id="UP000000262">
    <property type="component" value="Chromosome"/>
</dbReference>
<dbReference type="RefSeq" id="WP_012122901.1">
    <property type="nucleotide sequence ID" value="NC_009776.1"/>
</dbReference>
<dbReference type="GeneID" id="5561865"/>
<sequence>MILTTLLMSVHHVCCFSIYTHWVVVALYGGSVQLYGQGGALEAFLELPGTPACLAGPYAVVPHDGGVSIYYLKPLDPVRVGEVWFVPSRCHADEGMLALASQESNVSVILDLVNNITYVMPQSNFVKVYDGIIVVVRNKEVEVHKLLGGFNVTFKSRVNDVDLDHLLYVCTEDGLYAVNNGNEVELISQGGCERVDAEGGTLVFSRGSNLFIYNGTEIIQRLSFERGVDAVGITSENEVVVLSGDTLYSYIIVKINDKTLAIILGVPLLVAAVDLLQKIVRLRD</sequence>
<keyword evidence="2" id="KW-1185">Reference proteome</keyword>
<dbReference type="KEGG" id="iho:Igni_0755"/>
<name>A8AAI5_IGNH4</name>
<organism evidence="1 2">
    <name type="scientific">Ignicoccus hospitalis (strain KIN4/I / DSM 18386 / JCM 14125)</name>
    <dbReference type="NCBI Taxonomy" id="453591"/>
    <lineage>
        <taxon>Archaea</taxon>
        <taxon>Thermoproteota</taxon>
        <taxon>Thermoprotei</taxon>
        <taxon>Desulfurococcales</taxon>
        <taxon>Desulfurococcaceae</taxon>
        <taxon>Ignicoccus</taxon>
    </lineage>
</organism>
<dbReference type="HOGENOM" id="CLU_978623_0_0_2"/>
<dbReference type="AlphaFoldDB" id="A8AAI5"/>
<dbReference type="EMBL" id="CP000816">
    <property type="protein sequence ID" value="ABU81937.1"/>
    <property type="molecule type" value="Genomic_DNA"/>
</dbReference>
<evidence type="ECO:0000313" key="2">
    <source>
        <dbReference type="Proteomes" id="UP000000262"/>
    </source>
</evidence>
<evidence type="ECO:0000313" key="1">
    <source>
        <dbReference type="EMBL" id="ABU81937.1"/>
    </source>
</evidence>